<keyword evidence="5" id="KW-0067">ATP-binding</keyword>
<keyword evidence="9" id="KW-1185">Reference proteome</keyword>
<evidence type="ECO:0000256" key="3">
    <source>
        <dbReference type="ARBA" id="ARBA00022741"/>
    </source>
</evidence>
<protein>
    <recommendedName>
        <fullName evidence="7">Protein kinase domain-containing protein</fullName>
    </recommendedName>
</protein>
<dbReference type="PANTHER" id="PTHR24346:SF82">
    <property type="entry name" value="KP78A-RELATED"/>
    <property type="match status" value="1"/>
</dbReference>
<keyword evidence="2" id="KW-0808">Transferase</keyword>
<dbReference type="InterPro" id="IPR008271">
    <property type="entry name" value="Ser/Thr_kinase_AS"/>
</dbReference>
<dbReference type="Pfam" id="PF00069">
    <property type="entry name" value="Pkinase"/>
    <property type="match status" value="1"/>
</dbReference>
<feature type="region of interest" description="Disordered" evidence="6">
    <location>
        <begin position="415"/>
        <end position="434"/>
    </location>
</feature>
<feature type="domain" description="Protein kinase" evidence="7">
    <location>
        <begin position="14"/>
        <end position="296"/>
    </location>
</feature>
<evidence type="ECO:0000313" key="9">
    <source>
        <dbReference type="Proteomes" id="UP001470230"/>
    </source>
</evidence>
<dbReference type="SMART" id="SM00220">
    <property type="entry name" value="S_TKc"/>
    <property type="match status" value="1"/>
</dbReference>
<reference evidence="8 9" key="1">
    <citation type="submission" date="2024-04" db="EMBL/GenBank/DDBJ databases">
        <title>Tritrichomonas musculus Genome.</title>
        <authorList>
            <person name="Alves-Ferreira E."/>
            <person name="Grigg M."/>
            <person name="Lorenzi H."/>
            <person name="Galac M."/>
        </authorList>
    </citation>
    <scope>NUCLEOTIDE SEQUENCE [LARGE SCALE GENOMIC DNA]</scope>
    <source>
        <strain evidence="8 9">EAF2021</strain>
    </source>
</reference>
<feature type="compositionally biased region" description="Basic and acidic residues" evidence="6">
    <location>
        <begin position="422"/>
        <end position="432"/>
    </location>
</feature>
<evidence type="ECO:0000256" key="4">
    <source>
        <dbReference type="ARBA" id="ARBA00022777"/>
    </source>
</evidence>
<evidence type="ECO:0000256" key="2">
    <source>
        <dbReference type="ARBA" id="ARBA00022679"/>
    </source>
</evidence>
<evidence type="ECO:0000259" key="7">
    <source>
        <dbReference type="PROSITE" id="PS50011"/>
    </source>
</evidence>
<dbReference type="InterPro" id="IPR000719">
    <property type="entry name" value="Prot_kinase_dom"/>
</dbReference>
<keyword evidence="3" id="KW-0547">Nucleotide-binding</keyword>
<organism evidence="8 9">
    <name type="scientific">Tritrichomonas musculus</name>
    <dbReference type="NCBI Taxonomy" id="1915356"/>
    <lineage>
        <taxon>Eukaryota</taxon>
        <taxon>Metamonada</taxon>
        <taxon>Parabasalia</taxon>
        <taxon>Tritrichomonadida</taxon>
        <taxon>Tritrichomonadidae</taxon>
        <taxon>Tritrichomonas</taxon>
    </lineage>
</organism>
<evidence type="ECO:0000313" key="8">
    <source>
        <dbReference type="EMBL" id="KAK8871687.1"/>
    </source>
</evidence>
<dbReference type="PROSITE" id="PS00108">
    <property type="entry name" value="PROTEIN_KINASE_ST"/>
    <property type="match status" value="1"/>
</dbReference>
<dbReference type="Gene3D" id="1.10.510.10">
    <property type="entry name" value="Transferase(Phosphotransferase) domain 1"/>
    <property type="match status" value="1"/>
</dbReference>
<sequence>MNAESFKGKIIGNYKIKGTIGQGAFSIVCLAEEIELKSKDPNSKDKKKKESIFAKIKKNFTKGSKRYAACKIIPRTKIKEKKLSKRLDQEIRIYQQMHHPNVVQLIDVQKDSTFYYIFLEFCPCGELYQILNKKGPLTETDAAIFFKQLLIGLQYIHSLNVGHRDLKLENILIDQFGRVKISDFGLSKLLRNEDNGLTGTPCGSPCYVSPECISGHPYDPRKSDIWSCGVILYELTTGELPWTKRTQAKLFQQIRNGEYSIPSKISDSCSNLIIRLMTVDTTKRITIEEALNHPFLKDTPVLVPTIDRKFVSLRKIDRFLGKDDEFEYNEIINKLVQRNPEINSQQDINFIKIRKSIESEDEKKKEKEILINMTNENANIVKKDYEIKTDASSNTNEKKKKDNLKKRLFKKIKVKKQKKNSKQNDDALKKSESPQVFNNNLNYATKYTYGTSLQPLKSEQMPLKNAY</sequence>
<comment type="caution">
    <text evidence="8">The sequence shown here is derived from an EMBL/GenBank/DDBJ whole genome shotgun (WGS) entry which is preliminary data.</text>
</comment>
<gene>
    <name evidence="8" type="ORF">M9Y10_007426</name>
</gene>
<dbReference type="PANTHER" id="PTHR24346">
    <property type="entry name" value="MAP/MICROTUBULE AFFINITY-REGULATING KINASE"/>
    <property type="match status" value="1"/>
</dbReference>
<dbReference type="EMBL" id="JAPFFF010000013">
    <property type="protein sequence ID" value="KAK8871687.1"/>
    <property type="molecule type" value="Genomic_DNA"/>
</dbReference>
<keyword evidence="1" id="KW-0723">Serine/threonine-protein kinase</keyword>
<dbReference type="PROSITE" id="PS50011">
    <property type="entry name" value="PROTEIN_KINASE_DOM"/>
    <property type="match status" value="1"/>
</dbReference>
<dbReference type="Proteomes" id="UP001470230">
    <property type="component" value="Unassembled WGS sequence"/>
</dbReference>
<proteinExistence type="predicted"/>
<name>A0ABR2J365_9EUKA</name>
<evidence type="ECO:0000256" key="6">
    <source>
        <dbReference type="SAM" id="MobiDB-lite"/>
    </source>
</evidence>
<evidence type="ECO:0000256" key="5">
    <source>
        <dbReference type="ARBA" id="ARBA00022840"/>
    </source>
</evidence>
<dbReference type="CDD" id="cd14003">
    <property type="entry name" value="STKc_AMPK-like"/>
    <property type="match status" value="1"/>
</dbReference>
<accession>A0ABR2J365</accession>
<dbReference type="InterPro" id="IPR011009">
    <property type="entry name" value="Kinase-like_dom_sf"/>
</dbReference>
<evidence type="ECO:0000256" key="1">
    <source>
        <dbReference type="ARBA" id="ARBA00022527"/>
    </source>
</evidence>
<keyword evidence="4" id="KW-0418">Kinase</keyword>
<dbReference type="SUPFAM" id="SSF56112">
    <property type="entry name" value="Protein kinase-like (PK-like)"/>
    <property type="match status" value="1"/>
</dbReference>